<evidence type="ECO:0000313" key="1">
    <source>
        <dbReference type="EMBL" id="GAB0057328.1"/>
    </source>
</evidence>
<accession>A0ABQ0C8X4</accession>
<dbReference type="Proteomes" id="UP001628193">
    <property type="component" value="Unassembled WGS sequence"/>
</dbReference>
<evidence type="ECO:0000313" key="2">
    <source>
        <dbReference type="Proteomes" id="UP001628193"/>
    </source>
</evidence>
<protein>
    <submittedName>
        <fullName evidence="1">Uncharacterized protein</fullName>
    </submittedName>
</protein>
<organism evidence="1 2">
    <name type="scientific">Candidatus Magnetaquiglobus chichijimensis</name>
    <dbReference type="NCBI Taxonomy" id="3141448"/>
    <lineage>
        <taxon>Bacteria</taxon>
        <taxon>Pseudomonadati</taxon>
        <taxon>Pseudomonadota</taxon>
        <taxon>Magnetococcia</taxon>
        <taxon>Magnetococcales</taxon>
        <taxon>Candidatus Magnetaquicoccaceae</taxon>
        <taxon>Candidatus Magnetaquiglobus</taxon>
    </lineage>
</organism>
<name>A0ABQ0C8X4_9PROT</name>
<dbReference type="EMBL" id="BAAFGK010000004">
    <property type="protein sequence ID" value="GAB0057328.1"/>
    <property type="molecule type" value="Genomic_DNA"/>
</dbReference>
<keyword evidence="2" id="KW-1185">Reference proteome</keyword>
<dbReference type="RefSeq" id="WP_420905027.1">
    <property type="nucleotide sequence ID" value="NZ_BAAFGK010000004.1"/>
</dbReference>
<proteinExistence type="predicted"/>
<reference evidence="1 2" key="1">
    <citation type="submission" date="2024-05" db="EMBL/GenBank/DDBJ databases">
        <authorList>
            <consortium name="Candidatus Magnetaquicoccaceae bacterium FCR-1 genome sequencing consortium"/>
            <person name="Shimoshige H."/>
            <person name="Shimamura S."/>
            <person name="Taoka A."/>
            <person name="Kobayashi H."/>
            <person name="Maekawa T."/>
        </authorList>
    </citation>
    <scope>NUCLEOTIDE SEQUENCE [LARGE SCALE GENOMIC DNA]</scope>
    <source>
        <strain evidence="1 2">FCR-1</strain>
    </source>
</reference>
<gene>
    <name evidence="1" type="ORF">SIID45300_01653</name>
</gene>
<reference evidence="1 2" key="2">
    <citation type="submission" date="2024-09" db="EMBL/GenBank/DDBJ databases">
        <title>Draft genome sequence of Candidatus Magnetaquicoccaceae bacterium FCR-1.</title>
        <authorList>
            <person name="Shimoshige H."/>
            <person name="Shimamura S."/>
            <person name="Taoka A."/>
            <person name="Kobayashi H."/>
            <person name="Maekawa T."/>
        </authorList>
    </citation>
    <scope>NUCLEOTIDE SEQUENCE [LARGE SCALE GENOMIC DNA]</scope>
    <source>
        <strain evidence="1 2">FCR-1</strain>
    </source>
</reference>
<comment type="caution">
    <text evidence="1">The sequence shown here is derived from an EMBL/GenBank/DDBJ whole genome shotgun (WGS) entry which is preliminary data.</text>
</comment>
<sequence length="342" mass="38596">MDPNLQIAISSEKKSNNGSSSLLDNAVASIRLGIEDYQACNNDKDRVLSAVRNVYAGVLLLSKEVLRSLSPDDEVLLHWEVVPKLSENGIQFKPAHEGRVRRTIDKQEILDRFKSLGLQIQESKINRISKVRNDIEHYYSRHTPAEIENALADAFIVILDLTRQHLHKDPSNLFGQNVWETFTEIKDIFDQEMKLCRESLSAIDWETETLKSSLEDFRCEACGSVLIKQLDANNTDWRNAKFQCHQCGELIDSEELVRSAIEESLFGESYIACKEGGDQPYEDCPECGGIYIFEENCCLMCGFELSGSCVICHNPISLGDYEASGGGLCSYHQYVADSHRDK</sequence>